<dbReference type="Gene3D" id="3.40.50.2300">
    <property type="match status" value="1"/>
</dbReference>
<organism evidence="20 21">
    <name type="scientific">Scylla paramamosain</name>
    <name type="common">Mud crab</name>
    <dbReference type="NCBI Taxonomy" id="85552"/>
    <lineage>
        <taxon>Eukaryota</taxon>
        <taxon>Metazoa</taxon>
        <taxon>Ecdysozoa</taxon>
        <taxon>Arthropoda</taxon>
        <taxon>Crustacea</taxon>
        <taxon>Multicrustacea</taxon>
        <taxon>Malacostraca</taxon>
        <taxon>Eumalacostraca</taxon>
        <taxon>Eucarida</taxon>
        <taxon>Decapoda</taxon>
        <taxon>Pleocyemata</taxon>
        <taxon>Brachyura</taxon>
        <taxon>Eubrachyura</taxon>
        <taxon>Portunoidea</taxon>
        <taxon>Portunidae</taxon>
        <taxon>Portuninae</taxon>
        <taxon>Scylla</taxon>
    </lineage>
</organism>
<keyword evidence="5 16" id="KW-0812">Transmembrane</keyword>
<keyword evidence="21" id="KW-1185">Reference proteome</keyword>
<dbReference type="EMBL" id="JARAKH010000011">
    <property type="protein sequence ID" value="KAK8399557.1"/>
    <property type="molecule type" value="Genomic_DNA"/>
</dbReference>
<feature type="site" description="Crucial to convey clamshell closure to channel opening" evidence="14">
    <location>
        <position position="635"/>
    </location>
</feature>
<keyword evidence="7" id="KW-0406">Ion transport</keyword>
<evidence type="ECO:0000256" key="14">
    <source>
        <dbReference type="PIRSR" id="PIRSR601508-2"/>
    </source>
</evidence>
<dbReference type="GO" id="GO:0050906">
    <property type="term" value="P:detection of stimulus involved in sensory perception"/>
    <property type="evidence" value="ECO:0007669"/>
    <property type="project" value="UniProtKB-ARBA"/>
</dbReference>
<feature type="disulfide bond" evidence="15">
    <location>
        <begin position="719"/>
        <end position="774"/>
    </location>
</feature>
<protein>
    <submittedName>
        <fullName evidence="20">Uncharacterized protein</fullName>
    </submittedName>
</protein>
<keyword evidence="6 16" id="KW-1133">Transmembrane helix</keyword>
<dbReference type="GO" id="GO:0005886">
    <property type="term" value="C:plasma membrane"/>
    <property type="evidence" value="ECO:0007669"/>
    <property type="project" value="UniProtKB-SubCell"/>
</dbReference>
<feature type="domain" description="Ionotropic glutamate receptor C-terminal" evidence="18">
    <location>
        <begin position="409"/>
        <end position="770"/>
    </location>
</feature>
<dbReference type="PANTHER" id="PTHR42643">
    <property type="entry name" value="IONOTROPIC RECEPTOR 20A-RELATED"/>
    <property type="match status" value="1"/>
</dbReference>
<dbReference type="SMART" id="SM00918">
    <property type="entry name" value="Lig_chan-Glu_bd"/>
    <property type="match status" value="1"/>
</dbReference>
<feature type="signal peptide" evidence="17">
    <location>
        <begin position="1"/>
        <end position="23"/>
    </location>
</feature>
<dbReference type="Gene3D" id="3.40.190.10">
    <property type="entry name" value="Periplasmic binding protein-like II"/>
    <property type="match status" value="1"/>
</dbReference>
<dbReference type="Pfam" id="PF00060">
    <property type="entry name" value="Lig_chan"/>
    <property type="match status" value="1"/>
</dbReference>
<evidence type="ECO:0000259" key="18">
    <source>
        <dbReference type="SMART" id="SM00079"/>
    </source>
</evidence>
<feature type="site" description="Interaction with the cone snail toxin Con-ikot-ikot" evidence="14">
    <location>
        <position position="753"/>
    </location>
</feature>
<gene>
    <name evidence="20" type="ORF">O3P69_003545</name>
</gene>
<dbReference type="GO" id="GO:0038023">
    <property type="term" value="F:signaling receptor activity"/>
    <property type="evidence" value="ECO:0007669"/>
    <property type="project" value="InterPro"/>
</dbReference>
<accession>A0AAW0UMY2</accession>
<feature type="binding site" evidence="13">
    <location>
        <position position="497"/>
    </location>
    <ligand>
        <name>L-glutamate</name>
        <dbReference type="ChEBI" id="CHEBI:29985"/>
    </ligand>
</feature>
<evidence type="ECO:0000256" key="2">
    <source>
        <dbReference type="ARBA" id="ARBA00008685"/>
    </source>
</evidence>
<keyword evidence="3" id="KW-0813">Transport</keyword>
<evidence type="ECO:0000256" key="16">
    <source>
        <dbReference type="SAM" id="Phobius"/>
    </source>
</evidence>
<comment type="subcellular location">
    <subcellularLocation>
        <location evidence="1">Cell membrane</location>
        <topology evidence="1">Multi-pass membrane protein</topology>
    </subcellularLocation>
</comment>
<dbReference type="SMART" id="SM00079">
    <property type="entry name" value="PBPe"/>
    <property type="match status" value="1"/>
</dbReference>
<evidence type="ECO:0000256" key="9">
    <source>
        <dbReference type="ARBA" id="ARBA00023170"/>
    </source>
</evidence>
<feature type="transmembrane region" description="Helical" evidence="16">
    <location>
        <begin position="602"/>
        <end position="628"/>
    </location>
</feature>
<dbReference type="InterPro" id="IPR001320">
    <property type="entry name" value="Iontro_rcpt_C"/>
</dbReference>
<keyword evidence="17" id="KW-0732">Signal</keyword>
<feature type="transmembrane region" description="Helical" evidence="16">
    <location>
        <begin position="797"/>
        <end position="821"/>
    </location>
</feature>
<dbReference type="PRINTS" id="PR00177">
    <property type="entry name" value="NMDARECEPTOR"/>
</dbReference>
<evidence type="ECO:0000256" key="8">
    <source>
        <dbReference type="ARBA" id="ARBA00023136"/>
    </source>
</evidence>
<evidence type="ECO:0000256" key="3">
    <source>
        <dbReference type="ARBA" id="ARBA00022448"/>
    </source>
</evidence>
<evidence type="ECO:0000256" key="5">
    <source>
        <dbReference type="ARBA" id="ARBA00022692"/>
    </source>
</evidence>
<evidence type="ECO:0000256" key="17">
    <source>
        <dbReference type="SAM" id="SignalP"/>
    </source>
</evidence>
<evidence type="ECO:0000256" key="6">
    <source>
        <dbReference type="ARBA" id="ARBA00022989"/>
    </source>
</evidence>
<evidence type="ECO:0000313" key="20">
    <source>
        <dbReference type="EMBL" id="KAK8399557.1"/>
    </source>
</evidence>
<dbReference type="FunFam" id="1.10.287.70:FF:000143">
    <property type="entry name" value="Probable glutamate receptor"/>
    <property type="match status" value="1"/>
</dbReference>
<comment type="caution">
    <text evidence="20">The sequence shown here is derived from an EMBL/GenBank/DDBJ whole genome shotgun (WGS) entry which is preliminary data.</text>
</comment>
<dbReference type="PANTHER" id="PTHR42643:SF24">
    <property type="entry name" value="IONOTROPIC RECEPTOR 60A"/>
    <property type="match status" value="1"/>
</dbReference>
<evidence type="ECO:0000256" key="10">
    <source>
        <dbReference type="ARBA" id="ARBA00023180"/>
    </source>
</evidence>
<keyword evidence="11" id="KW-1071">Ligand-gated ion channel</keyword>
<feature type="domain" description="Ionotropic glutamate receptor L-glutamate and glycine-binding" evidence="19">
    <location>
        <begin position="419"/>
        <end position="481"/>
    </location>
</feature>
<dbReference type="SUPFAM" id="SSF53850">
    <property type="entry name" value="Periplasmic binding protein-like II"/>
    <property type="match status" value="1"/>
</dbReference>
<dbReference type="InterPro" id="IPR019594">
    <property type="entry name" value="Glu/Gly-bd"/>
</dbReference>
<keyword evidence="9" id="KW-0675">Receptor</keyword>
<dbReference type="InterPro" id="IPR052192">
    <property type="entry name" value="Insect_Ionotropic_Sensory_Rcpt"/>
</dbReference>
<evidence type="ECO:0000256" key="15">
    <source>
        <dbReference type="PIRSR" id="PIRSR601508-3"/>
    </source>
</evidence>
<keyword evidence="4" id="KW-1003">Cell membrane</keyword>
<proteinExistence type="inferred from homology"/>
<name>A0AAW0UMY2_SCYPA</name>
<feature type="binding site" evidence="13">
    <location>
        <position position="492"/>
    </location>
    <ligand>
        <name>L-glutamate</name>
        <dbReference type="ChEBI" id="CHEBI:29985"/>
    </ligand>
</feature>
<evidence type="ECO:0000256" key="1">
    <source>
        <dbReference type="ARBA" id="ARBA00004651"/>
    </source>
</evidence>
<reference evidence="20 21" key="1">
    <citation type="submission" date="2023-03" db="EMBL/GenBank/DDBJ databases">
        <title>High-quality genome of Scylla paramamosain provides insights in environmental adaptation.</title>
        <authorList>
            <person name="Zhang L."/>
        </authorList>
    </citation>
    <scope>NUCLEOTIDE SEQUENCE [LARGE SCALE GENOMIC DNA]</scope>
    <source>
        <strain evidence="20">LZ_2023a</strain>
        <tissue evidence="20">Muscle</tissue>
    </source>
</reference>
<dbReference type="Proteomes" id="UP001487740">
    <property type="component" value="Unassembled WGS sequence"/>
</dbReference>
<evidence type="ECO:0000256" key="12">
    <source>
        <dbReference type="ARBA" id="ARBA00023303"/>
    </source>
</evidence>
<evidence type="ECO:0000313" key="21">
    <source>
        <dbReference type="Proteomes" id="UP001487740"/>
    </source>
</evidence>
<dbReference type="AlphaFoldDB" id="A0AAW0UMY2"/>
<evidence type="ECO:0000256" key="4">
    <source>
        <dbReference type="ARBA" id="ARBA00022475"/>
    </source>
</evidence>
<keyword evidence="8 16" id="KW-0472">Membrane</keyword>
<keyword evidence="15" id="KW-1015">Disulfide bond</keyword>
<dbReference type="GO" id="GO:0015276">
    <property type="term" value="F:ligand-gated monoatomic ion channel activity"/>
    <property type="evidence" value="ECO:0007669"/>
    <property type="project" value="InterPro"/>
</dbReference>
<comment type="similarity">
    <text evidence="2">Belongs to the glutamate-gated ion channel (TC 1.A.10.1) family.</text>
</comment>
<evidence type="ECO:0000259" key="19">
    <source>
        <dbReference type="SMART" id="SM00918"/>
    </source>
</evidence>
<dbReference type="Gene3D" id="1.10.287.70">
    <property type="match status" value="1"/>
</dbReference>
<dbReference type="InterPro" id="IPR001508">
    <property type="entry name" value="Iono_Glu_rcpt_met"/>
</dbReference>
<evidence type="ECO:0000256" key="11">
    <source>
        <dbReference type="ARBA" id="ARBA00023286"/>
    </source>
</evidence>
<evidence type="ECO:0000256" key="13">
    <source>
        <dbReference type="PIRSR" id="PIRSR601508-1"/>
    </source>
</evidence>
<feature type="transmembrane region" description="Helical" evidence="16">
    <location>
        <begin position="536"/>
        <end position="554"/>
    </location>
</feature>
<dbReference type="Pfam" id="PF10613">
    <property type="entry name" value="Lig_chan-Glu_bd"/>
    <property type="match status" value="1"/>
</dbReference>
<evidence type="ECO:0000256" key="7">
    <source>
        <dbReference type="ARBA" id="ARBA00023065"/>
    </source>
</evidence>
<keyword evidence="10" id="KW-0325">Glycoprotein</keyword>
<keyword evidence="12" id="KW-0407">Ion channel</keyword>
<sequence length="841" mass="94869">MARAWVWAWRCVWGVSLLVSTFAQELDNENSVLAVYMESMLLAGTRGDTQQVIEKAVADNQGKMMRGSVRVQMVDTINETMAADVTAVLTLASCPATHQWGMKLADNQKLHIALTESGCGRINRGAAITVPITTGANDLAQVFKDMRRSGTLTWDDITVIHDDSMSNLEIQRIVNLLAEETPTNKETSITILDLSTTPSTMKRRSMFSAFRPRPGEPKEKQFLVICYKDALAEIQDMARSFNLMGPKNQWLFTVPNTHSLKYDMYAFLANMKDGDNLAFVYNMSEINPSTSCQNGPDCYIRLLISNYMTATSEALMKEHENFLQVSEEEWEEVKPSPGARASKIVNIMKMAMKKSNECSKCTAWGIQAVETKDVDSFELLNVADWAPLNGLVLYDDLFPHVTGGFRGRTIAVTSVHYPPWQIFVRDSSGRVVREEGLMFEVLKEMGAKLNFTYVVRPPPDGQWGMMDSSGNWNGMMKMVQDKEVMMGVAAFTVSDKRMRAVNFTASIDLQPYTFMISRPQELSRVMLFMEPFANDTWILIAITVAIMGPILFFINRSSPYYTYYDLYDGKGLFKLHNCSWYVYGAILQQGGTKLPLSNSGRLVVGFWWIFVLIVVTTYSGNLVAFLTFPQIENPVNTLDDLLKLKDTMSWGYIGGTILDEYFGEAEGKFLQVGEDAEKHEDSKRAELYNRVRYTDHAFLEWKTNLLFIMQDELFATDTCDFSLGREEFYFESVAMTVPKDSPYLDHFNAELKKMKLGGLIQKWKQDYWPKKNKCSTTAYGGGDATRTVSLSDMQGSFFLLFIGFMLAAVIITGECIMRSLFGKSQPGSRSSTGTLVKPFMA</sequence>
<feature type="chain" id="PRO_5043923258" evidence="17">
    <location>
        <begin position="24"/>
        <end position="841"/>
    </location>
</feature>